<keyword evidence="2" id="KW-1185">Reference proteome</keyword>
<sequence length="122" mass="13880">MITCVFRRKTAGSGTNVHDRLRAIESDHCTTNFVARDHHGMDCETNSHAEENDNGSDSDDDGFDIHDDLYRECCVWICFVMCSQRRNSQQALPALTKFRRTTIGTSSLKRAEACDVELQKQH</sequence>
<dbReference type="WBParaSite" id="NBR_0000802901-mRNA-1">
    <property type="protein sequence ID" value="NBR_0000802901-mRNA-1"/>
    <property type="gene ID" value="NBR_0000802901"/>
</dbReference>
<organism evidence="3">
    <name type="scientific">Nippostrongylus brasiliensis</name>
    <name type="common">Rat hookworm</name>
    <dbReference type="NCBI Taxonomy" id="27835"/>
    <lineage>
        <taxon>Eukaryota</taxon>
        <taxon>Metazoa</taxon>
        <taxon>Ecdysozoa</taxon>
        <taxon>Nematoda</taxon>
        <taxon>Chromadorea</taxon>
        <taxon>Rhabditida</taxon>
        <taxon>Rhabditina</taxon>
        <taxon>Rhabditomorpha</taxon>
        <taxon>Strongyloidea</taxon>
        <taxon>Heligmosomidae</taxon>
        <taxon>Nippostrongylus</taxon>
    </lineage>
</organism>
<proteinExistence type="predicted"/>
<protein>
    <submittedName>
        <fullName evidence="3">Secreted protein</fullName>
    </submittedName>
</protein>
<accession>A0A0N4XY88</accession>
<evidence type="ECO:0000313" key="3">
    <source>
        <dbReference type="WBParaSite" id="NBR_0000802901-mRNA-1"/>
    </source>
</evidence>
<name>A0A0N4XY88_NIPBR</name>
<dbReference type="Proteomes" id="UP000271162">
    <property type="component" value="Unassembled WGS sequence"/>
</dbReference>
<reference evidence="3" key="1">
    <citation type="submission" date="2017-02" db="UniProtKB">
        <authorList>
            <consortium name="WormBaseParasite"/>
        </authorList>
    </citation>
    <scope>IDENTIFICATION</scope>
</reference>
<evidence type="ECO:0000313" key="2">
    <source>
        <dbReference type="Proteomes" id="UP000271162"/>
    </source>
</evidence>
<dbReference type="EMBL" id="UYSL01019954">
    <property type="protein sequence ID" value="VDL71619.1"/>
    <property type="molecule type" value="Genomic_DNA"/>
</dbReference>
<dbReference type="AlphaFoldDB" id="A0A0N4XY88"/>
<gene>
    <name evidence="1" type="ORF">NBR_LOCUS8030</name>
</gene>
<reference evidence="1 2" key="2">
    <citation type="submission" date="2018-11" db="EMBL/GenBank/DDBJ databases">
        <authorList>
            <consortium name="Pathogen Informatics"/>
        </authorList>
    </citation>
    <scope>NUCLEOTIDE SEQUENCE [LARGE SCALE GENOMIC DNA]</scope>
</reference>
<evidence type="ECO:0000313" key="1">
    <source>
        <dbReference type="EMBL" id="VDL71619.1"/>
    </source>
</evidence>